<evidence type="ECO:0000259" key="6">
    <source>
        <dbReference type="PROSITE" id="PS51329"/>
    </source>
</evidence>
<feature type="region of interest" description="Disordered" evidence="5">
    <location>
        <begin position="81"/>
        <end position="118"/>
    </location>
</feature>
<protein>
    <recommendedName>
        <fullName evidence="6">C-CAP/cofactor C-like domain-containing protein</fullName>
    </recommendedName>
</protein>
<evidence type="ECO:0000313" key="7">
    <source>
        <dbReference type="EMBL" id="CCA67402.1"/>
    </source>
</evidence>
<dbReference type="AlphaFoldDB" id="G4T7X1"/>
<dbReference type="InterPro" id="IPR006599">
    <property type="entry name" value="CARP_motif"/>
</dbReference>
<comment type="subcellular location">
    <subcellularLocation>
        <location evidence="1">Cytoplasm</location>
    </subcellularLocation>
</comment>
<comment type="similarity">
    <text evidence="2">Belongs to the TBCC family.</text>
</comment>
<dbReference type="eggNOG" id="KOG2512">
    <property type="taxonomic scope" value="Eukaryota"/>
</dbReference>
<dbReference type="PANTHER" id="PTHR15139:SF0">
    <property type="entry name" value="TUBULIN-SPECIFIC CHAPERONE C"/>
    <property type="match status" value="1"/>
</dbReference>
<organism evidence="7 8">
    <name type="scientific">Serendipita indica (strain DSM 11827)</name>
    <name type="common">Root endophyte fungus</name>
    <name type="synonym">Piriformospora indica</name>
    <dbReference type="NCBI Taxonomy" id="1109443"/>
    <lineage>
        <taxon>Eukaryota</taxon>
        <taxon>Fungi</taxon>
        <taxon>Dikarya</taxon>
        <taxon>Basidiomycota</taxon>
        <taxon>Agaricomycotina</taxon>
        <taxon>Agaricomycetes</taxon>
        <taxon>Sebacinales</taxon>
        <taxon>Serendipitaceae</taxon>
        <taxon>Serendipita</taxon>
    </lineage>
</organism>
<evidence type="ECO:0000256" key="3">
    <source>
        <dbReference type="ARBA" id="ARBA00022490"/>
    </source>
</evidence>
<dbReference type="InterPro" id="IPR027684">
    <property type="entry name" value="TBCC"/>
</dbReference>
<keyword evidence="3" id="KW-0963">Cytoplasm</keyword>
<dbReference type="InParanoid" id="G4T7X1"/>
<dbReference type="Proteomes" id="UP000007148">
    <property type="component" value="Unassembled WGS sequence"/>
</dbReference>
<reference evidence="7 8" key="1">
    <citation type="journal article" date="2011" name="PLoS Pathog.">
        <title>Endophytic Life Strategies Decoded by Genome and Transcriptome Analyses of the Mutualistic Root Symbiont Piriformospora indica.</title>
        <authorList>
            <person name="Zuccaro A."/>
            <person name="Lahrmann U."/>
            <person name="Guldener U."/>
            <person name="Langen G."/>
            <person name="Pfiffi S."/>
            <person name="Biedenkopf D."/>
            <person name="Wong P."/>
            <person name="Samans B."/>
            <person name="Grimm C."/>
            <person name="Basiewicz M."/>
            <person name="Murat C."/>
            <person name="Martin F."/>
            <person name="Kogel K.H."/>
        </authorList>
    </citation>
    <scope>NUCLEOTIDE SEQUENCE [LARGE SCALE GENOMIC DNA]</scope>
    <source>
        <strain evidence="7 8">DSM 11827</strain>
    </source>
</reference>
<dbReference type="SMART" id="SM00673">
    <property type="entry name" value="CARP"/>
    <property type="match status" value="1"/>
</dbReference>
<evidence type="ECO:0000313" key="8">
    <source>
        <dbReference type="Proteomes" id="UP000007148"/>
    </source>
</evidence>
<evidence type="ECO:0000256" key="2">
    <source>
        <dbReference type="ARBA" id="ARBA00008848"/>
    </source>
</evidence>
<dbReference type="Pfam" id="PF07986">
    <property type="entry name" value="TBCC"/>
    <property type="match status" value="1"/>
</dbReference>
<evidence type="ECO:0000256" key="1">
    <source>
        <dbReference type="ARBA" id="ARBA00004496"/>
    </source>
</evidence>
<evidence type="ECO:0000256" key="5">
    <source>
        <dbReference type="SAM" id="MobiDB-lite"/>
    </source>
</evidence>
<feature type="compositionally biased region" description="Pro residues" evidence="5">
    <location>
        <begin position="102"/>
        <end position="114"/>
    </location>
</feature>
<evidence type="ECO:0000256" key="4">
    <source>
        <dbReference type="ARBA" id="ARBA00023186"/>
    </source>
</evidence>
<dbReference type="InterPro" id="IPR038397">
    <property type="entry name" value="TBCC_N_sf"/>
</dbReference>
<name>G4T7X1_SERID</name>
<dbReference type="OMA" id="YFQHEIT"/>
<sequence length="341" mass="37126">MAVNSTLAASFSTKFRTDVQAVSDRITNTASSYSQAHKEELISGVSKLRKDLIDATPYLPTYDQRQSELAIKEVERKLEEKLQGGSSASGKARAGAKFSFKKPPPSTTPSPIPPVLEATTTSPSLATQVAEPSAAQSSQIRLGFSNRTKEYLTVHELLKGVPNSLEADSRPEVTLTSLSECVVDLATDSHLLNGSIGALHVTGLKQCVVLVAPVQGSALLHECQESVLAIACHQFRIHTSTRVDVYLHVTSTPILEKCTAMRFAPYNLPAGADLDSEKNRFAEVQDFLWIRSAPSPNWSIMPQEDQLKADAWSDAASNQRLDSTLAKFLQPKSFDPSMNRD</sequence>
<dbReference type="PROSITE" id="PS51329">
    <property type="entry name" value="C_CAP_COFACTOR_C"/>
    <property type="match status" value="1"/>
</dbReference>
<dbReference type="OrthoDB" id="194775at2759"/>
<proteinExistence type="inferred from homology"/>
<dbReference type="GO" id="GO:0005737">
    <property type="term" value="C:cytoplasm"/>
    <property type="evidence" value="ECO:0007669"/>
    <property type="project" value="UniProtKB-SubCell"/>
</dbReference>
<dbReference type="InterPro" id="IPR012945">
    <property type="entry name" value="Tubulin-bd_cofactor_C_dom"/>
</dbReference>
<accession>G4T7X1</accession>
<dbReference type="InterPro" id="IPR016098">
    <property type="entry name" value="CAP/MinC_C"/>
</dbReference>
<dbReference type="Gene3D" id="2.160.20.70">
    <property type="match status" value="1"/>
</dbReference>
<keyword evidence="8" id="KW-1185">Reference proteome</keyword>
<dbReference type="HOGENOM" id="CLU_032612_0_0_1"/>
<feature type="domain" description="C-CAP/cofactor C-like" evidence="6">
    <location>
        <begin position="132"/>
        <end position="289"/>
    </location>
</feature>
<dbReference type="EMBL" id="CAFZ01000013">
    <property type="protein sequence ID" value="CCA67402.1"/>
    <property type="molecule type" value="Genomic_DNA"/>
</dbReference>
<comment type="caution">
    <text evidence="7">The sequence shown here is derived from an EMBL/GenBank/DDBJ whole genome shotgun (WGS) entry which is preliminary data.</text>
</comment>
<feature type="compositionally biased region" description="Low complexity" evidence="5">
    <location>
        <begin position="84"/>
        <end position="98"/>
    </location>
</feature>
<dbReference type="PANTHER" id="PTHR15139">
    <property type="entry name" value="TUBULIN FOLDING COFACTOR C"/>
    <property type="match status" value="1"/>
</dbReference>
<keyword evidence="4" id="KW-0143">Chaperone</keyword>
<dbReference type="GO" id="GO:0007021">
    <property type="term" value="P:tubulin complex assembly"/>
    <property type="evidence" value="ECO:0007669"/>
    <property type="project" value="TreeGrafter"/>
</dbReference>
<dbReference type="Gene3D" id="1.20.58.1250">
    <property type="entry name" value="Tubulin Binding Cofactor C, N-terminal domain"/>
    <property type="match status" value="1"/>
</dbReference>
<dbReference type="STRING" id="1109443.G4T7X1"/>
<gene>
    <name evidence="7" type="ORF">PIIN_11834</name>
</gene>
<dbReference type="InterPro" id="IPR017901">
    <property type="entry name" value="C-CAP_CF_C-like"/>
</dbReference>
<dbReference type="GO" id="GO:0007023">
    <property type="term" value="P:post-chaperonin tubulin folding pathway"/>
    <property type="evidence" value="ECO:0007669"/>
    <property type="project" value="InterPro"/>
</dbReference>